<dbReference type="PANTHER" id="PTHR43280:SF28">
    <property type="entry name" value="HTH-TYPE TRANSCRIPTIONAL ACTIVATOR RHAS"/>
    <property type="match status" value="1"/>
</dbReference>
<comment type="caution">
    <text evidence="14">The sequence shown here is derived from an EMBL/GenBank/DDBJ whole genome shotgun (WGS) entry which is preliminary data.</text>
</comment>
<dbReference type="Gene3D" id="1.10.10.60">
    <property type="entry name" value="Homeodomain-like"/>
    <property type="match status" value="2"/>
</dbReference>
<evidence type="ECO:0000256" key="4">
    <source>
        <dbReference type="ARBA" id="ARBA00022723"/>
    </source>
</evidence>
<dbReference type="GO" id="GO:0008270">
    <property type="term" value="F:zinc ion binding"/>
    <property type="evidence" value="ECO:0007669"/>
    <property type="project" value="InterPro"/>
</dbReference>
<gene>
    <name evidence="14" type="primary">adaA</name>
    <name evidence="14" type="ORF">PTI45_03362</name>
</gene>
<evidence type="ECO:0000256" key="11">
    <source>
        <dbReference type="ARBA" id="ARBA00023204"/>
    </source>
</evidence>
<dbReference type="PANTHER" id="PTHR43280">
    <property type="entry name" value="ARAC-FAMILY TRANSCRIPTIONAL REGULATOR"/>
    <property type="match status" value="1"/>
</dbReference>
<dbReference type="GO" id="GO:0008168">
    <property type="term" value="F:methyltransferase activity"/>
    <property type="evidence" value="ECO:0007669"/>
    <property type="project" value="UniProtKB-KW"/>
</dbReference>
<dbReference type="GO" id="GO:0043565">
    <property type="term" value="F:sequence-specific DNA binding"/>
    <property type="evidence" value="ECO:0007669"/>
    <property type="project" value="InterPro"/>
</dbReference>
<evidence type="ECO:0000256" key="3">
    <source>
        <dbReference type="ARBA" id="ARBA00022679"/>
    </source>
</evidence>
<dbReference type="GO" id="GO:0003700">
    <property type="term" value="F:DNA-binding transcription factor activity"/>
    <property type="evidence" value="ECO:0007669"/>
    <property type="project" value="InterPro"/>
</dbReference>
<feature type="region of interest" description="Disordered" evidence="12">
    <location>
        <begin position="189"/>
        <end position="210"/>
    </location>
</feature>
<keyword evidence="2 14" id="KW-0489">Methyltransferase</keyword>
<dbReference type="Proteomes" id="UP000094578">
    <property type="component" value="Unassembled WGS sequence"/>
</dbReference>
<dbReference type="InterPro" id="IPR004026">
    <property type="entry name" value="Ada_DNA_repair_Zn-bd"/>
</dbReference>
<dbReference type="SUPFAM" id="SSF57884">
    <property type="entry name" value="Ada DNA repair protein, N-terminal domain (N-Ada 10)"/>
    <property type="match status" value="1"/>
</dbReference>
<evidence type="ECO:0000256" key="1">
    <source>
        <dbReference type="ARBA" id="ARBA00001947"/>
    </source>
</evidence>
<dbReference type="FunFam" id="3.40.10.10:FF:000001">
    <property type="entry name" value="DNA-3-methyladenine glycosylase 2"/>
    <property type="match status" value="1"/>
</dbReference>
<dbReference type="PROSITE" id="PS01124">
    <property type="entry name" value="HTH_ARAC_FAMILY_2"/>
    <property type="match status" value="1"/>
</dbReference>
<keyword evidence="10" id="KW-0804">Transcription</keyword>
<dbReference type="InterPro" id="IPR018062">
    <property type="entry name" value="HTH_AraC-typ_CS"/>
</dbReference>
<keyword evidence="9" id="KW-0010">Activator</keyword>
<dbReference type="RefSeq" id="WP_069328752.1">
    <property type="nucleotide sequence ID" value="NZ_MDER01000064.1"/>
</dbReference>
<evidence type="ECO:0000256" key="12">
    <source>
        <dbReference type="SAM" id="MobiDB-lite"/>
    </source>
</evidence>
<proteinExistence type="predicted"/>
<reference evidence="14 15" key="1">
    <citation type="submission" date="2016-08" db="EMBL/GenBank/DDBJ databases">
        <title>Genome sequencing of Paenibacillus sp. TI45-13ar, isolated from Korean traditional nuruk.</title>
        <authorList>
            <person name="Kim S.-J."/>
        </authorList>
    </citation>
    <scope>NUCLEOTIDE SEQUENCE [LARGE SCALE GENOMIC DNA]</scope>
    <source>
        <strain evidence="14 15">TI45-13ar</strain>
    </source>
</reference>
<keyword evidence="3 14" id="KW-0808">Transferase</keyword>
<feature type="domain" description="HTH araC/xylS-type" evidence="13">
    <location>
        <begin position="92"/>
        <end position="190"/>
    </location>
</feature>
<keyword evidence="5" id="KW-0227">DNA damage</keyword>
<dbReference type="InterPro" id="IPR035451">
    <property type="entry name" value="Ada-like_dom_sf"/>
</dbReference>
<dbReference type="InterPro" id="IPR020449">
    <property type="entry name" value="Tscrpt_reg_AraC-type_HTH"/>
</dbReference>
<evidence type="ECO:0000256" key="7">
    <source>
        <dbReference type="ARBA" id="ARBA00023015"/>
    </source>
</evidence>
<dbReference type="InterPro" id="IPR018060">
    <property type="entry name" value="HTH_AraC"/>
</dbReference>
<evidence type="ECO:0000256" key="6">
    <source>
        <dbReference type="ARBA" id="ARBA00022833"/>
    </source>
</evidence>
<keyword evidence="11" id="KW-0234">DNA repair</keyword>
<keyword evidence="15" id="KW-1185">Reference proteome</keyword>
<dbReference type="SUPFAM" id="SSF46689">
    <property type="entry name" value="Homeodomain-like"/>
    <property type="match status" value="2"/>
</dbReference>
<accession>A0A1E3L0A9</accession>
<keyword evidence="8" id="KW-0238">DNA-binding</keyword>
<keyword evidence="6" id="KW-0862">Zinc</keyword>
<evidence type="ECO:0000256" key="10">
    <source>
        <dbReference type="ARBA" id="ARBA00023163"/>
    </source>
</evidence>
<evidence type="ECO:0000256" key="8">
    <source>
        <dbReference type="ARBA" id="ARBA00023125"/>
    </source>
</evidence>
<dbReference type="AlphaFoldDB" id="A0A1E3L0A9"/>
<dbReference type="GO" id="GO:0032259">
    <property type="term" value="P:methylation"/>
    <property type="evidence" value="ECO:0007669"/>
    <property type="project" value="UniProtKB-KW"/>
</dbReference>
<dbReference type="PRINTS" id="PR00032">
    <property type="entry name" value="HTHARAC"/>
</dbReference>
<dbReference type="PATRIC" id="fig|1886670.3.peg.3419"/>
<evidence type="ECO:0000259" key="13">
    <source>
        <dbReference type="PROSITE" id="PS01124"/>
    </source>
</evidence>
<protein>
    <submittedName>
        <fullName evidence="14">Bifunctional transcriptional activator/DNA repair enzyme AdaA</fullName>
        <ecNumber evidence="14">2.1.1.-</ecNumber>
    </submittedName>
</protein>
<dbReference type="Pfam" id="PF02805">
    <property type="entry name" value="Ada_Zn_binding"/>
    <property type="match status" value="1"/>
</dbReference>
<evidence type="ECO:0000256" key="9">
    <source>
        <dbReference type="ARBA" id="ARBA00023159"/>
    </source>
</evidence>
<comment type="cofactor">
    <cofactor evidence="1">
        <name>Zn(2+)</name>
        <dbReference type="ChEBI" id="CHEBI:29105"/>
    </cofactor>
</comment>
<dbReference type="EMBL" id="MDER01000064">
    <property type="protein sequence ID" value="ODP27237.1"/>
    <property type="molecule type" value="Genomic_DNA"/>
</dbReference>
<dbReference type="InterPro" id="IPR016220">
    <property type="entry name" value="Me-P-triester_DNA_alkyl-Trfase"/>
</dbReference>
<organism evidence="14 15">
    <name type="scientific">Paenibacillus nuruki</name>
    <dbReference type="NCBI Taxonomy" id="1886670"/>
    <lineage>
        <taxon>Bacteria</taxon>
        <taxon>Bacillati</taxon>
        <taxon>Bacillota</taxon>
        <taxon>Bacilli</taxon>
        <taxon>Bacillales</taxon>
        <taxon>Paenibacillaceae</taxon>
        <taxon>Paenibacillus</taxon>
    </lineage>
</organism>
<keyword evidence="7" id="KW-0805">Transcription regulation</keyword>
<evidence type="ECO:0000313" key="14">
    <source>
        <dbReference type="EMBL" id="ODP27237.1"/>
    </source>
</evidence>
<keyword evidence="4" id="KW-0479">Metal-binding</keyword>
<dbReference type="SMART" id="SM00342">
    <property type="entry name" value="HTH_ARAC"/>
    <property type="match status" value="1"/>
</dbReference>
<dbReference type="PIRSF" id="PIRSF000408">
    <property type="entry name" value="Alkyltransferas_AdaA"/>
    <property type="match status" value="1"/>
</dbReference>
<sequence>MTDIQTQFNHESQISIEQWQAIINNDASYDGQFFYAVRTTGIFCRPSCKSKEPKPQNVTIFADAQQAITAKYRPCKRCKPTGERLPDSEWVSVMTEYIDHHYTEPLTLHQLAEICHGSPYHLHRTFKKIMHITPVDYIQQHRIHQACQELKESHHSITAIGLNIGIPNTSYFVTLFKKKMGITPAQYRKQHQMIHQQKDSIKEGISSEQS</sequence>
<dbReference type="STRING" id="1886670.PTI45_03362"/>
<dbReference type="Pfam" id="PF12833">
    <property type="entry name" value="HTH_18"/>
    <property type="match status" value="1"/>
</dbReference>
<name>A0A1E3L0A9_9BACL</name>
<dbReference type="Gene3D" id="3.40.10.10">
    <property type="entry name" value="DNA Methylphosphotriester Repair Domain"/>
    <property type="match status" value="1"/>
</dbReference>
<dbReference type="GO" id="GO:0006307">
    <property type="term" value="P:DNA alkylation repair"/>
    <property type="evidence" value="ECO:0007669"/>
    <property type="project" value="UniProtKB-ARBA"/>
</dbReference>
<dbReference type="EC" id="2.1.1.-" evidence="14"/>
<evidence type="ECO:0000256" key="5">
    <source>
        <dbReference type="ARBA" id="ARBA00022763"/>
    </source>
</evidence>
<evidence type="ECO:0000313" key="15">
    <source>
        <dbReference type="Proteomes" id="UP000094578"/>
    </source>
</evidence>
<dbReference type="InterPro" id="IPR009057">
    <property type="entry name" value="Homeodomain-like_sf"/>
</dbReference>
<dbReference type="PROSITE" id="PS00041">
    <property type="entry name" value="HTH_ARAC_FAMILY_1"/>
    <property type="match status" value="1"/>
</dbReference>
<evidence type="ECO:0000256" key="2">
    <source>
        <dbReference type="ARBA" id="ARBA00022603"/>
    </source>
</evidence>